<dbReference type="AlphaFoldDB" id="T0QA85"/>
<dbReference type="STRING" id="1156394.T0QA85"/>
<dbReference type="InterPro" id="IPR019446">
    <property type="entry name" value="BMT5-like"/>
</dbReference>
<evidence type="ECO:0000313" key="3">
    <source>
        <dbReference type="EMBL" id="EQC31566.1"/>
    </source>
</evidence>
<organism evidence="3 4">
    <name type="scientific">Saprolegnia diclina (strain VS20)</name>
    <dbReference type="NCBI Taxonomy" id="1156394"/>
    <lineage>
        <taxon>Eukaryota</taxon>
        <taxon>Sar</taxon>
        <taxon>Stramenopiles</taxon>
        <taxon>Oomycota</taxon>
        <taxon>Saprolegniomycetes</taxon>
        <taxon>Saprolegniales</taxon>
        <taxon>Saprolegniaceae</taxon>
        <taxon>Saprolegnia</taxon>
    </lineage>
</organism>
<dbReference type="GO" id="GO:0070475">
    <property type="term" value="P:rRNA base methylation"/>
    <property type="evidence" value="ECO:0007669"/>
    <property type="project" value="InterPro"/>
</dbReference>
<dbReference type="RefSeq" id="XP_008614965.1">
    <property type="nucleotide sequence ID" value="XM_008616743.1"/>
</dbReference>
<gene>
    <name evidence="3" type="ORF">SDRG_10738</name>
</gene>
<dbReference type="Proteomes" id="UP000030762">
    <property type="component" value="Unassembled WGS sequence"/>
</dbReference>
<feature type="compositionally biased region" description="Basic and acidic residues" evidence="1">
    <location>
        <begin position="325"/>
        <end position="337"/>
    </location>
</feature>
<evidence type="ECO:0000313" key="4">
    <source>
        <dbReference type="Proteomes" id="UP000030762"/>
    </source>
</evidence>
<dbReference type="EMBL" id="JH767168">
    <property type="protein sequence ID" value="EQC31566.1"/>
    <property type="molecule type" value="Genomic_DNA"/>
</dbReference>
<feature type="domain" description="25S rRNA (uridine-N(3))-methyltransferase BMT5-like" evidence="2">
    <location>
        <begin position="67"/>
        <end position="199"/>
    </location>
</feature>
<dbReference type="OrthoDB" id="75282at2759"/>
<dbReference type="VEuPathDB" id="FungiDB:SDRG_10738"/>
<proteinExistence type="predicted"/>
<evidence type="ECO:0000259" key="2">
    <source>
        <dbReference type="Pfam" id="PF10354"/>
    </source>
</evidence>
<evidence type="ECO:0000256" key="1">
    <source>
        <dbReference type="SAM" id="MobiDB-lite"/>
    </source>
</evidence>
<dbReference type="GO" id="GO:0070042">
    <property type="term" value="F:rRNA (uridine-N3-)-methyltransferase activity"/>
    <property type="evidence" value="ECO:0007669"/>
    <property type="project" value="InterPro"/>
</dbReference>
<accession>T0QA85</accession>
<dbReference type="Pfam" id="PF10354">
    <property type="entry name" value="BMT5-like"/>
    <property type="match status" value="1"/>
</dbReference>
<reference evidence="3 4" key="1">
    <citation type="submission" date="2012-04" db="EMBL/GenBank/DDBJ databases">
        <title>The Genome Sequence of Saprolegnia declina VS20.</title>
        <authorList>
            <consortium name="The Broad Institute Genome Sequencing Platform"/>
            <person name="Russ C."/>
            <person name="Nusbaum C."/>
            <person name="Tyler B."/>
            <person name="van West P."/>
            <person name="Dieguez-Uribeondo J."/>
            <person name="de Bruijn I."/>
            <person name="Tripathy S."/>
            <person name="Jiang R."/>
            <person name="Young S.K."/>
            <person name="Zeng Q."/>
            <person name="Gargeya S."/>
            <person name="Fitzgerald M."/>
            <person name="Haas B."/>
            <person name="Abouelleil A."/>
            <person name="Alvarado L."/>
            <person name="Arachchi H.M."/>
            <person name="Berlin A."/>
            <person name="Chapman S.B."/>
            <person name="Goldberg J."/>
            <person name="Griggs A."/>
            <person name="Gujja S."/>
            <person name="Hansen M."/>
            <person name="Howarth C."/>
            <person name="Imamovic A."/>
            <person name="Larimer J."/>
            <person name="McCowen C."/>
            <person name="Montmayeur A."/>
            <person name="Murphy C."/>
            <person name="Neiman D."/>
            <person name="Pearson M."/>
            <person name="Priest M."/>
            <person name="Roberts A."/>
            <person name="Saif S."/>
            <person name="Shea T."/>
            <person name="Sisk P."/>
            <person name="Sykes S."/>
            <person name="Wortman J."/>
            <person name="Nusbaum C."/>
            <person name="Birren B."/>
        </authorList>
    </citation>
    <scope>NUCLEOTIDE SEQUENCE [LARGE SCALE GENOMIC DNA]</scope>
    <source>
        <strain evidence="3 4">VS20</strain>
    </source>
</reference>
<feature type="region of interest" description="Disordered" evidence="1">
    <location>
        <begin position="325"/>
        <end position="357"/>
    </location>
</feature>
<keyword evidence="4" id="KW-1185">Reference proteome</keyword>
<dbReference type="GeneID" id="19951465"/>
<protein>
    <recommendedName>
        <fullName evidence="2">25S rRNA (uridine-N(3))-methyltransferase BMT5-like domain-containing protein</fullName>
    </recommendedName>
</protein>
<sequence>MRNTASLFTPTSTLECALRKKCVPCCYKILVHGTPDMEPNQRPELCPRSAFEVRPSPVLLSPSMSTLVVQDPSLSFAWSIRSHVASLHVMLAEAKATIFKTYPETSKRVKKLDNKVHFESAMADVGDFGTFDCVIWNFPNVDDAEVFFEHVRITENNGQIHISCPLGQSADFIAAAAAAGFKHLGTLVFDRCSFPGYKVSLECETLVFTTSAATTTVVFDSSIAVATCGDWTPEQWTAAPTIVPMTPTVLASIEALLCDKSNFPKKEKPVKKAKADDVDDSEIVSKMSKRKAAAKKKRDEVEEDEVDYVEMYNLKPKGKKHKVLRKLDYESNQEGKLRPTKRKLPVRMENGRAKMGW</sequence>
<dbReference type="InParanoid" id="T0QA85"/>
<name>T0QA85_SAPDV</name>
<dbReference type="OMA" id="GQIHISC"/>